<accession>A0AAD4W154</accession>
<organism evidence="2 3">
    <name type="scientific">Prunus dulcis</name>
    <name type="common">Almond</name>
    <name type="synonym">Amygdalus dulcis</name>
    <dbReference type="NCBI Taxonomy" id="3755"/>
    <lineage>
        <taxon>Eukaryota</taxon>
        <taxon>Viridiplantae</taxon>
        <taxon>Streptophyta</taxon>
        <taxon>Embryophyta</taxon>
        <taxon>Tracheophyta</taxon>
        <taxon>Spermatophyta</taxon>
        <taxon>Magnoliopsida</taxon>
        <taxon>eudicotyledons</taxon>
        <taxon>Gunneridae</taxon>
        <taxon>Pentapetalae</taxon>
        <taxon>rosids</taxon>
        <taxon>fabids</taxon>
        <taxon>Rosales</taxon>
        <taxon>Rosaceae</taxon>
        <taxon>Amygdaloideae</taxon>
        <taxon>Amygdaleae</taxon>
        <taxon>Prunus</taxon>
    </lineage>
</organism>
<dbReference type="Proteomes" id="UP001054821">
    <property type="component" value="Chromosome 4"/>
</dbReference>
<evidence type="ECO:0000313" key="3">
    <source>
        <dbReference type="Proteomes" id="UP001054821"/>
    </source>
</evidence>
<name>A0AAD4W154_PRUDU</name>
<proteinExistence type="predicted"/>
<comment type="caution">
    <text evidence="2">The sequence shown here is derived from an EMBL/GenBank/DDBJ whole genome shotgun (WGS) entry which is preliminary data.</text>
</comment>
<feature type="compositionally biased region" description="Basic and acidic residues" evidence="1">
    <location>
        <begin position="65"/>
        <end position="83"/>
    </location>
</feature>
<gene>
    <name evidence="2" type="ORF">L3X38_024292</name>
</gene>
<sequence>MKYNANLSAIGVPTLRLDLANTSTALSSAVIKSVPHEKWEQARRTILDNTMEIDPYINEHKHHLKETNPRKAKDEKWIQDMHN</sequence>
<feature type="region of interest" description="Disordered" evidence="1">
    <location>
        <begin position="61"/>
        <end position="83"/>
    </location>
</feature>
<dbReference type="EMBL" id="JAJFAZ020000004">
    <property type="protein sequence ID" value="KAI5334159.1"/>
    <property type="molecule type" value="Genomic_DNA"/>
</dbReference>
<evidence type="ECO:0000256" key="1">
    <source>
        <dbReference type="SAM" id="MobiDB-lite"/>
    </source>
</evidence>
<dbReference type="AlphaFoldDB" id="A0AAD4W154"/>
<evidence type="ECO:0000313" key="2">
    <source>
        <dbReference type="EMBL" id="KAI5334159.1"/>
    </source>
</evidence>
<protein>
    <submittedName>
        <fullName evidence="2">Uncharacterized protein</fullName>
    </submittedName>
</protein>
<reference evidence="2 3" key="1">
    <citation type="journal article" date="2022" name="G3 (Bethesda)">
        <title>Whole-genome sequence and methylome profiling of the almond [Prunus dulcis (Mill.) D.A. Webb] cultivar 'Nonpareil'.</title>
        <authorList>
            <person name="D'Amico-Willman K.M."/>
            <person name="Ouma W.Z."/>
            <person name="Meulia T."/>
            <person name="Sideli G.M."/>
            <person name="Gradziel T.M."/>
            <person name="Fresnedo-Ramirez J."/>
        </authorList>
    </citation>
    <scope>NUCLEOTIDE SEQUENCE [LARGE SCALE GENOMIC DNA]</scope>
    <source>
        <strain evidence="2">Clone GOH B32 T37-40</strain>
    </source>
</reference>
<keyword evidence="3" id="KW-1185">Reference proteome</keyword>